<proteinExistence type="predicted"/>
<dbReference type="Pfam" id="PF06568">
    <property type="entry name" value="YjiS-like"/>
    <property type="match status" value="1"/>
</dbReference>
<name>A0ABX2IRP7_9RHOB</name>
<protein>
    <submittedName>
        <fullName evidence="2">DUF1127 domain-containing protein</fullName>
    </submittedName>
</protein>
<dbReference type="InterPro" id="IPR009506">
    <property type="entry name" value="YjiS-like"/>
</dbReference>
<accession>A0ABX2IRP7</accession>
<evidence type="ECO:0000313" key="3">
    <source>
        <dbReference type="Proteomes" id="UP000777935"/>
    </source>
</evidence>
<evidence type="ECO:0000313" key="2">
    <source>
        <dbReference type="EMBL" id="NSX55587.1"/>
    </source>
</evidence>
<organism evidence="2 3">
    <name type="scientific">Parasulfitobacter algicola</name>
    <dbReference type="NCBI Taxonomy" id="2614809"/>
    <lineage>
        <taxon>Bacteria</taxon>
        <taxon>Pseudomonadati</taxon>
        <taxon>Pseudomonadota</taxon>
        <taxon>Alphaproteobacteria</taxon>
        <taxon>Rhodobacterales</taxon>
        <taxon>Roseobacteraceae</taxon>
        <taxon>Parasulfitobacter</taxon>
    </lineage>
</organism>
<evidence type="ECO:0000259" key="1">
    <source>
        <dbReference type="Pfam" id="PF06568"/>
    </source>
</evidence>
<gene>
    <name evidence="2" type="ORF">HRQ87_12310</name>
</gene>
<reference evidence="2 3" key="1">
    <citation type="submission" date="2020-06" db="EMBL/GenBank/DDBJ databases">
        <title>Sulfitobacter algicola sp. nov., isolated from green algae.</title>
        <authorList>
            <person name="Wang C."/>
        </authorList>
    </citation>
    <scope>NUCLEOTIDE SEQUENCE [LARGE SCALE GENOMIC DNA]</scope>
    <source>
        <strain evidence="2 3">1151</strain>
    </source>
</reference>
<dbReference type="RefSeq" id="WP_174138741.1">
    <property type="nucleotide sequence ID" value="NZ_JABUFE010000007.1"/>
</dbReference>
<sequence length="73" mass="8638">MTYARRQQIDFLANRPLTPLSQLAVTVAVTLVKWNERRCSRIALKHLDDHLLKDIGLNRDDALHEARRVFWRD</sequence>
<dbReference type="Proteomes" id="UP000777935">
    <property type="component" value="Unassembled WGS sequence"/>
</dbReference>
<feature type="domain" description="YjiS-like" evidence="1">
    <location>
        <begin position="30"/>
        <end position="62"/>
    </location>
</feature>
<dbReference type="EMBL" id="JABUFE010000007">
    <property type="protein sequence ID" value="NSX55587.1"/>
    <property type="molecule type" value="Genomic_DNA"/>
</dbReference>
<comment type="caution">
    <text evidence="2">The sequence shown here is derived from an EMBL/GenBank/DDBJ whole genome shotgun (WGS) entry which is preliminary data.</text>
</comment>
<keyword evidence="3" id="KW-1185">Reference proteome</keyword>